<proteinExistence type="predicted"/>
<protein>
    <submittedName>
        <fullName evidence="1">Uncharacterized protein</fullName>
    </submittedName>
</protein>
<dbReference type="EMBL" id="JASVDS010000008">
    <property type="protein sequence ID" value="MDL5034396.1"/>
    <property type="molecule type" value="Genomic_DNA"/>
</dbReference>
<reference evidence="1 2" key="1">
    <citation type="submission" date="2023-06" db="EMBL/GenBank/DDBJ databases">
        <title>Pelomonas sp. APW6 16S ribosomal RNA gene genome sequencing and assembly.</title>
        <authorList>
            <person name="Woo H."/>
        </authorList>
    </citation>
    <scope>NUCLEOTIDE SEQUENCE [LARGE SCALE GENOMIC DNA]</scope>
    <source>
        <strain evidence="1 2">APW6</strain>
    </source>
</reference>
<evidence type="ECO:0000313" key="2">
    <source>
        <dbReference type="Proteomes" id="UP001238603"/>
    </source>
</evidence>
<dbReference type="RefSeq" id="WP_285984471.1">
    <property type="nucleotide sequence ID" value="NZ_JASVDS010000008.1"/>
</dbReference>
<name>A0ABT7LNE8_9BURK</name>
<comment type="caution">
    <text evidence="1">The sequence shown here is derived from an EMBL/GenBank/DDBJ whole genome shotgun (WGS) entry which is preliminary data.</text>
</comment>
<gene>
    <name evidence="1" type="ORF">QRD43_21010</name>
</gene>
<keyword evidence="2" id="KW-1185">Reference proteome</keyword>
<organism evidence="1 2">
    <name type="scientific">Roseateles subflavus</name>
    <dbReference type="NCBI Taxonomy" id="3053353"/>
    <lineage>
        <taxon>Bacteria</taxon>
        <taxon>Pseudomonadati</taxon>
        <taxon>Pseudomonadota</taxon>
        <taxon>Betaproteobacteria</taxon>
        <taxon>Burkholderiales</taxon>
        <taxon>Sphaerotilaceae</taxon>
        <taxon>Roseateles</taxon>
    </lineage>
</organism>
<accession>A0ABT7LNE8</accession>
<evidence type="ECO:0000313" key="1">
    <source>
        <dbReference type="EMBL" id="MDL5034396.1"/>
    </source>
</evidence>
<dbReference type="Proteomes" id="UP001238603">
    <property type="component" value="Unassembled WGS sequence"/>
</dbReference>
<sequence length="134" mass="14153">MNGVCEQAAAEKNSSSFAPSLLDRAQHHLSGADTTVAAAPALPLAASQKAGAHPGIAMALASPSCIAEYLGFMRTAEELYPDFFAQLEAFGGMTTWSLEQIEAFAATAPHPFLAGWVWGRMFEMLSAGQFTRAS</sequence>